<evidence type="ECO:0000313" key="3">
    <source>
        <dbReference type="Proteomes" id="UP000784294"/>
    </source>
</evidence>
<evidence type="ECO:0000256" key="1">
    <source>
        <dbReference type="SAM" id="MobiDB-lite"/>
    </source>
</evidence>
<proteinExistence type="predicted"/>
<dbReference type="EMBL" id="CAAALY010048250">
    <property type="protein sequence ID" value="VEL20846.1"/>
    <property type="molecule type" value="Genomic_DNA"/>
</dbReference>
<evidence type="ECO:0000313" key="2">
    <source>
        <dbReference type="EMBL" id="VEL20846.1"/>
    </source>
</evidence>
<gene>
    <name evidence="2" type="ORF">PXEA_LOCUS14286</name>
</gene>
<keyword evidence="3" id="KW-1185">Reference proteome</keyword>
<accession>A0A448WUV3</accession>
<reference evidence="2" key="1">
    <citation type="submission" date="2018-11" db="EMBL/GenBank/DDBJ databases">
        <authorList>
            <consortium name="Pathogen Informatics"/>
        </authorList>
    </citation>
    <scope>NUCLEOTIDE SEQUENCE</scope>
</reference>
<sequence length="72" mass="7526">MSLSSKMPGHQTIQSTLSPLQVMLDGTGLGVPGPYRTPPGNSAGNRFVPPPASGQIQQTPVNSRAIFDIILP</sequence>
<comment type="caution">
    <text evidence="2">The sequence shown here is derived from an EMBL/GenBank/DDBJ whole genome shotgun (WGS) entry which is preliminary data.</text>
</comment>
<protein>
    <submittedName>
        <fullName evidence="2">Uncharacterized protein</fullName>
    </submittedName>
</protein>
<organism evidence="2 3">
    <name type="scientific">Protopolystoma xenopodis</name>
    <dbReference type="NCBI Taxonomy" id="117903"/>
    <lineage>
        <taxon>Eukaryota</taxon>
        <taxon>Metazoa</taxon>
        <taxon>Spiralia</taxon>
        <taxon>Lophotrochozoa</taxon>
        <taxon>Platyhelminthes</taxon>
        <taxon>Monogenea</taxon>
        <taxon>Polyopisthocotylea</taxon>
        <taxon>Polystomatidea</taxon>
        <taxon>Polystomatidae</taxon>
        <taxon>Protopolystoma</taxon>
    </lineage>
</organism>
<dbReference type="AlphaFoldDB" id="A0A448WUV3"/>
<feature type="region of interest" description="Disordered" evidence="1">
    <location>
        <begin position="24"/>
        <end position="58"/>
    </location>
</feature>
<name>A0A448WUV3_9PLAT</name>
<dbReference type="Proteomes" id="UP000784294">
    <property type="component" value="Unassembled WGS sequence"/>
</dbReference>